<proteinExistence type="predicted"/>
<sequence length="154" mass="17726">MRKGTGEYAMNKMDVAIRIQTTIRDGKQRERHTMDCEGELMWRGSLLVLRFQEPHEEETDRTHQTMQLRDGRLSVQRKGAVEMNQRFVEGVKTEGTFTSAAGPMLMETDTETVDYTWNEAEQQGRINLVYVLRLAGQQTGTYSMVVTFEEGRQG</sequence>
<name>A0A2P6MHF3_ALKUR</name>
<evidence type="ECO:0008006" key="3">
    <source>
        <dbReference type="Google" id="ProtNLM"/>
    </source>
</evidence>
<organism evidence="1 2">
    <name type="scientific">Alkalicoccus urumqiensis</name>
    <name type="common">Bacillus urumqiensis</name>
    <dbReference type="NCBI Taxonomy" id="1548213"/>
    <lineage>
        <taxon>Bacteria</taxon>
        <taxon>Bacillati</taxon>
        <taxon>Bacillota</taxon>
        <taxon>Bacilli</taxon>
        <taxon>Bacillales</taxon>
        <taxon>Bacillaceae</taxon>
        <taxon>Alkalicoccus</taxon>
    </lineage>
</organism>
<dbReference type="EMBL" id="PVNS01000006">
    <property type="protein sequence ID" value="PRO65719.1"/>
    <property type="molecule type" value="Genomic_DNA"/>
</dbReference>
<dbReference type="Pfam" id="PF09148">
    <property type="entry name" value="DUF1934"/>
    <property type="match status" value="1"/>
</dbReference>
<dbReference type="AlphaFoldDB" id="A0A2P6MHF3"/>
<evidence type="ECO:0000313" key="1">
    <source>
        <dbReference type="EMBL" id="PRO65719.1"/>
    </source>
</evidence>
<keyword evidence="2" id="KW-1185">Reference proteome</keyword>
<dbReference type="SUPFAM" id="SSF50814">
    <property type="entry name" value="Lipocalins"/>
    <property type="match status" value="1"/>
</dbReference>
<evidence type="ECO:0000313" key="2">
    <source>
        <dbReference type="Proteomes" id="UP000243650"/>
    </source>
</evidence>
<dbReference type="Gene3D" id="2.40.128.20">
    <property type="match status" value="1"/>
</dbReference>
<dbReference type="InterPro" id="IPR015231">
    <property type="entry name" value="DUF1934"/>
</dbReference>
<reference evidence="1 2" key="1">
    <citation type="submission" date="2018-03" db="EMBL/GenBank/DDBJ databases">
        <title>Bacillus urumqiensis sp. nov., a moderately haloalkaliphilic bacterium isolated from a salt lake.</title>
        <authorList>
            <person name="Zhao B."/>
            <person name="Liao Z."/>
        </authorList>
    </citation>
    <scope>NUCLEOTIDE SEQUENCE [LARGE SCALE GENOMIC DNA]</scope>
    <source>
        <strain evidence="1 2">BZ-SZ-XJ18</strain>
    </source>
</reference>
<gene>
    <name evidence="1" type="ORF">C6I21_07410</name>
</gene>
<accession>A0A2P6MHF3</accession>
<dbReference type="InterPro" id="IPR012674">
    <property type="entry name" value="Calycin"/>
</dbReference>
<dbReference type="OrthoDB" id="2352933at2"/>
<comment type="caution">
    <text evidence="1">The sequence shown here is derived from an EMBL/GenBank/DDBJ whole genome shotgun (WGS) entry which is preliminary data.</text>
</comment>
<protein>
    <recommendedName>
        <fullName evidence="3">DUF1934 domain-containing protein</fullName>
    </recommendedName>
</protein>
<dbReference type="Proteomes" id="UP000243650">
    <property type="component" value="Unassembled WGS sequence"/>
</dbReference>